<gene>
    <name evidence="2" type="ORF">ACFPET_17975</name>
</gene>
<proteinExistence type="predicted"/>
<organism evidence="2 3">
    <name type="scientific">Salininema proteolyticum</name>
    <dbReference type="NCBI Taxonomy" id="1607685"/>
    <lineage>
        <taxon>Bacteria</taxon>
        <taxon>Bacillati</taxon>
        <taxon>Actinomycetota</taxon>
        <taxon>Actinomycetes</taxon>
        <taxon>Glycomycetales</taxon>
        <taxon>Glycomycetaceae</taxon>
        <taxon>Salininema</taxon>
    </lineage>
</organism>
<dbReference type="PANTHER" id="PTHR46623:SF10">
    <property type="entry name" value="CARBOXYMETHYLENEBUTENOLIDASE HOMOLOG"/>
    <property type="match status" value="1"/>
</dbReference>
<accession>A0ABV8U1V3</accession>
<reference evidence="3" key="1">
    <citation type="journal article" date="2019" name="Int. J. Syst. Evol. Microbiol.">
        <title>The Global Catalogue of Microorganisms (GCM) 10K type strain sequencing project: providing services to taxonomists for standard genome sequencing and annotation.</title>
        <authorList>
            <consortium name="The Broad Institute Genomics Platform"/>
            <consortium name="The Broad Institute Genome Sequencing Center for Infectious Disease"/>
            <person name="Wu L."/>
            <person name="Ma J."/>
        </authorList>
    </citation>
    <scope>NUCLEOTIDE SEQUENCE [LARGE SCALE GENOMIC DNA]</scope>
    <source>
        <strain evidence="3">IBRC-M 10908</strain>
    </source>
</reference>
<dbReference type="RefSeq" id="WP_380624298.1">
    <property type="nucleotide sequence ID" value="NZ_JBHSDK010000028.1"/>
</dbReference>
<sequence>MPITTLQIPTRDGRADAFAAYPDDGEPHPGVLMYMDAFGLRPVLREMAAELAAHGYYVLVPNVLYRHGPAPVIELPEFISAEHRPELIEKLIPLVVAYTVDQIKSDADAFLDFLGSRSEVSGGPVGVTGYCIGGMLAMRTAATHADRVAAVAGFHGGPLVTDDPDSPHRSFSRIKAEVLLGNADGDMTPEVFAELNEALNAAGVEYTSEIYPGAAHGFTMADTEAFSPDGLRRHWDDLLPLLDRALKGHGTA</sequence>
<dbReference type="InterPro" id="IPR051049">
    <property type="entry name" value="Dienelactone_hydrolase-like"/>
</dbReference>
<evidence type="ECO:0000313" key="3">
    <source>
        <dbReference type="Proteomes" id="UP001595823"/>
    </source>
</evidence>
<dbReference type="Pfam" id="PF01738">
    <property type="entry name" value="DLH"/>
    <property type="match status" value="1"/>
</dbReference>
<evidence type="ECO:0000259" key="1">
    <source>
        <dbReference type="Pfam" id="PF01738"/>
    </source>
</evidence>
<dbReference type="InterPro" id="IPR002925">
    <property type="entry name" value="Dienelactn_hydro"/>
</dbReference>
<protein>
    <submittedName>
        <fullName evidence="2">Dienelactone hydrolase family protein</fullName>
        <ecNumber evidence="2">3.1.-.-</ecNumber>
    </submittedName>
</protein>
<dbReference type="Gene3D" id="3.40.50.1820">
    <property type="entry name" value="alpha/beta hydrolase"/>
    <property type="match status" value="1"/>
</dbReference>
<dbReference type="Proteomes" id="UP001595823">
    <property type="component" value="Unassembled WGS sequence"/>
</dbReference>
<dbReference type="GO" id="GO:0016787">
    <property type="term" value="F:hydrolase activity"/>
    <property type="evidence" value="ECO:0007669"/>
    <property type="project" value="UniProtKB-KW"/>
</dbReference>
<dbReference type="EC" id="3.1.-.-" evidence="2"/>
<keyword evidence="3" id="KW-1185">Reference proteome</keyword>
<evidence type="ECO:0000313" key="2">
    <source>
        <dbReference type="EMBL" id="MFC4337094.1"/>
    </source>
</evidence>
<name>A0ABV8U1V3_9ACTN</name>
<dbReference type="EMBL" id="JBHSDK010000028">
    <property type="protein sequence ID" value="MFC4337094.1"/>
    <property type="molecule type" value="Genomic_DNA"/>
</dbReference>
<dbReference type="SUPFAM" id="SSF53474">
    <property type="entry name" value="alpha/beta-Hydrolases"/>
    <property type="match status" value="1"/>
</dbReference>
<comment type="caution">
    <text evidence="2">The sequence shown here is derived from an EMBL/GenBank/DDBJ whole genome shotgun (WGS) entry which is preliminary data.</text>
</comment>
<feature type="domain" description="Dienelactone hydrolase" evidence="1">
    <location>
        <begin position="16"/>
        <end position="244"/>
    </location>
</feature>
<keyword evidence="2" id="KW-0378">Hydrolase</keyword>
<dbReference type="PANTHER" id="PTHR46623">
    <property type="entry name" value="CARBOXYMETHYLENEBUTENOLIDASE-RELATED"/>
    <property type="match status" value="1"/>
</dbReference>
<dbReference type="InterPro" id="IPR029058">
    <property type="entry name" value="AB_hydrolase_fold"/>
</dbReference>